<evidence type="ECO:0000256" key="2">
    <source>
        <dbReference type="ARBA" id="ARBA00022741"/>
    </source>
</evidence>
<keyword evidence="6" id="KW-0472">Membrane</keyword>
<keyword evidence="4" id="KW-0067">ATP-binding</keyword>
<dbReference type="SUPFAM" id="SSF56112">
    <property type="entry name" value="Protein kinase-like (PK-like)"/>
    <property type="match status" value="1"/>
</dbReference>
<feature type="transmembrane region" description="Helical" evidence="6">
    <location>
        <begin position="722"/>
        <end position="742"/>
    </location>
</feature>
<evidence type="ECO:0000256" key="6">
    <source>
        <dbReference type="SAM" id="Phobius"/>
    </source>
</evidence>
<feature type="compositionally biased region" description="Basic and acidic residues" evidence="5">
    <location>
        <begin position="18"/>
        <end position="48"/>
    </location>
</feature>
<name>A0ABN3GV38_9ACTN</name>
<keyword evidence="6" id="KW-0812">Transmembrane</keyword>
<evidence type="ECO:0000259" key="7">
    <source>
        <dbReference type="PROSITE" id="PS50011"/>
    </source>
</evidence>
<dbReference type="SMART" id="SM00220">
    <property type="entry name" value="S_TKc"/>
    <property type="match status" value="1"/>
</dbReference>
<dbReference type="InterPro" id="IPR011009">
    <property type="entry name" value="Kinase-like_dom_sf"/>
</dbReference>
<feature type="compositionally biased region" description="Low complexity" evidence="5">
    <location>
        <begin position="849"/>
        <end position="870"/>
    </location>
</feature>
<feature type="region of interest" description="Disordered" evidence="5">
    <location>
        <begin position="835"/>
        <end position="870"/>
    </location>
</feature>
<sequence>MTQPQEPPATEYEEYEPGAEHGPDASHRPDPEHEPGSGHEPGPEHGTPEENQPYAAGPPPTEHEEPPPPLPPPAAAATAAAPTEAEFPSGVADTPAQVAHGGRDLRGDTSLLPLSLRDRFRLRAVLRRPERPYQAAVYRVEDDHGTHILKWYHRGHAPEPRVWELLGERPRRHLTHFTETDDTGADGHPYDLAPSYGETDLARYLKDNPGPVDPALVLHVVRQLHEALTTLHELNIVHRDLSPANIVLGSLDPAAPDLVLVDFAVSAYEPDERYTRDERWVGTALYMSPQASLRNQLIHPPADWWSLGMIVAEMAGGRHPVPFTDNDFVREEISSRAPDLSLVTDHRLRLLCMGLLTRDPERRWGTDEVAQWLVGGSPPIAPWEAGAAPGASDPAEDPDIEPFAFVGEQFTKPRQLARAFNDNWVQTRRTLGRRRDRGEFVRWLRQFEGRPGRDPDELAALLDLLEPHTYAVPLREPEPTTLVRLISWLGPTLDASYRGVPLDPQGLGDLLRGAEARDARALSIVEDLRDHAILPLLESRPGGEGLAEVQQRWLTARSRWRGLVDEVIQESPRLRGMRAGVRDATRLDRSRLIALLSLAAAPEVYRQRLVESAATALARLPQPVAWYERLVRDPGDLVRLQLAVWLAGLADQEAAEAQARLDGERAVLRQARDLDVAARWVSRQDRLPTLGWALGGAFAAVFPWIFLIGLSDVGGSPAQQTVLTAWMLSVPGAAAVVAMELWTAYRIGSPGYHPDRSLAGLLTDRTLPVARFIRRPGARFPVRGLLILLPIGLLWLTLRYAAWVWPMATVAALAFWTWHRLRGWRRHVAELRARDDQARRDRHPRTTRTRPTTTPPTTTAAAPSRSGSAT</sequence>
<dbReference type="PROSITE" id="PS00109">
    <property type="entry name" value="PROTEIN_KINASE_TYR"/>
    <property type="match status" value="1"/>
</dbReference>
<evidence type="ECO:0000313" key="8">
    <source>
        <dbReference type="EMBL" id="GAA2361805.1"/>
    </source>
</evidence>
<feature type="compositionally biased region" description="Low complexity" evidence="5">
    <location>
        <begin position="75"/>
        <end position="88"/>
    </location>
</feature>
<dbReference type="Gene3D" id="1.10.510.10">
    <property type="entry name" value="Transferase(Phosphotransferase) domain 1"/>
    <property type="match status" value="1"/>
</dbReference>
<feature type="compositionally biased region" description="Low complexity" evidence="5">
    <location>
        <begin position="1"/>
        <end position="10"/>
    </location>
</feature>
<feature type="transmembrane region" description="Helical" evidence="6">
    <location>
        <begin position="802"/>
        <end position="818"/>
    </location>
</feature>
<protein>
    <recommendedName>
        <fullName evidence="7">Protein kinase domain-containing protein</fullName>
    </recommendedName>
</protein>
<dbReference type="EMBL" id="BAAASD010000033">
    <property type="protein sequence ID" value="GAA2361805.1"/>
    <property type="molecule type" value="Genomic_DNA"/>
</dbReference>
<keyword evidence="9" id="KW-1185">Reference proteome</keyword>
<feature type="region of interest" description="Disordered" evidence="5">
    <location>
        <begin position="1"/>
        <end position="109"/>
    </location>
</feature>
<dbReference type="InterPro" id="IPR008266">
    <property type="entry name" value="Tyr_kinase_AS"/>
</dbReference>
<evidence type="ECO:0000256" key="1">
    <source>
        <dbReference type="ARBA" id="ARBA00022679"/>
    </source>
</evidence>
<keyword evidence="1" id="KW-0808">Transferase</keyword>
<proteinExistence type="predicted"/>
<keyword evidence="2" id="KW-0547">Nucleotide-binding</keyword>
<dbReference type="Proteomes" id="UP001500253">
    <property type="component" value="Unassembled WGS sequence"/>
</dbReference>
<dbReference type="InterPro" id="IPR045269">
    <property type="entry name" value="Atg1-like"/>
</dbReference>
<evidence type="ECO:0000256" key="5">
    <source>
        <dbReference type="SAM" id="MobiDB-lite"/>
    </source>
</evidence>
<dbReference type="PROSITE" id="PS50011">
    <property type="entry name" value="PROTEIN_KINASE_DOM"/>
    <property type="match status" value="1"/>
</dbReference>
<dbReference type="PANTHER" id="PTHR24348">
    <property type="entry name" value="SERINE/THREONINE-PROTEIN KINASE UNC-51-RELATED"/>
    <property type="match status" value="1"/>
</dbReference>
<evidence type="ECO:0000313" key="9">
    <source>
        <dbReference type="Proteomes" id="UP001500253"/>
    </source>
</evidence>
<evidence type="ECO:0000256" key="3">
    <source>
        <dbReference type="ARBA" id="ARBA00022777"/>
    </source>
</evidence>
<dbReference type="RefSeq" id="WP_346177553.1">
    <property type="nucleotide sequence ID" value="NZ_BAAASD010000033.1"/>
</dbReference>
<evidence type="ECO:0000256" key="4">
    <source>
        <dbReference type="ARBA" id="ARBA00022840"/>
    </source>
</evidence>
<dbReference type="InterPro" id="IPR000719">
    <property type="entry name" value="Prot_kinase_dom"/>
</dbReference>
<reference evidence="8 9" key="1">
    <citation type="journal article" date="2019" name="Int. J. Syst. Evol. Microbiol.">
        <title>The Global Catalogue of Microorganisms (GCM) 10K type strain sequencing project: providing services to taxonomists for standard genome sequencing and annotation.</title>
        <authorList>
            <consortium name="The Broad Institute Genomics Platform"/>
            <consortium name="The Broad Institute Genome Sequencing Center for Infectious Disease"/>
            <person name="Wu L."/>
            <person name="Ma J."/>
        </authorList>
    </citation>
    <scope>NUCLEOTIDE SEQUENCE [LARGE SCALE GENOMIC DNA]</scope>
    <source>
        <strain evidence="8 9">JCM 4316</strain>
    </source>
</reference>
<organism evidence="8 9">
    <name type="scientific">Streptomyces cuspidosporus</name>
    <dbReference type="NCBI Taxonomy" id="66882"/>
    <lineage>
        <taxon>Bacteria</taxon>
        <taxon>Bacillati</taxon>
        <taxon>Actinomycetota</taxon>
        <taxon>Actinomycetes</taxon>
        <taxon>Kitasatosporales</taxon>
        <taxon>Streptomycetaceae</taxon>
        <taxon>Streptomyces</taxon>
    </lineage>
</organism>
<accession>A0ABN3GV38</accession>
<dbReference type="PANTHER" id="PTHR24348:SF22">
    <property type="entry name" value="NON-SPECIFIC SERINE_THREONINE PROTEIN KINASE"/>
    <property type="match status" value="1"/>
</dbReference>
<gene>
    <name evidence="8" type="ORF">GCM10010246_60830</name>
</gene>
<keyword evidence="3" id="KW-0418">Kinase</keyword>
<comment type="caution">
    <text evidence="8">The sequence shown here is derived from an EMBL/GenBank/DDBJ whole genome shotgun (WGS) entry which is preliminary data.</text>
</comment>
<dbReference type="Pfam" id="PF00069">
    <property type="entry name" value="Pkinase"/>
    <property type="match status" value="1"/>
</dbReference>
<keyword evidence="6" id="KW-1133">Transmembrane helix</keyword>
<feature type="transmembrane region" description="Helical" evidence="6">
    <location>
        <begin position="689"/>
        <end position="710"/>
    </location>
</feature>
<feature type="domain" description="Protein kinase" evidence="7">
    <location>
        <begin position="111"/>
        <end position="373"/>
    </location>
</feature>